<dbReference type="InterPro" id="IPR008947">
    <property type="entry name" value="PLipase_C/P1_nuclease_dom_sf"/>
</dbReference>
<organism evidence="1 2">
    <name type="scientific">Mucilaginibacter sabulilitoris</name>
    <dbReference type="NCBI Taxonomy" id="1173583"/>
    <lineage>
        <taxon>Bacteria</taxon>
        <taxon>Pseudomonadati</taxon>
        <taxon>Bacteroidota</taxon>
        <taxon>Sphingobacteriia</taxon>
        <taxon>Sphingobacteriales</taxon>
        <taxon>Sphingobacteriaceae</taxon>
        <taxon>Mucilaginibacter</taxon>
    </lineage>
</organism>
<dbReference type="SUPFAM" id="SSF48537">
    <property type="entry name" value="Phospholipase C/P1 nuclease"/>
    <property type="match status" value="1"/>
</dbReference>
<evidence type="ECO:0000313" key="1">
    <source>
        <dbReference type="EMBL" id="WPU95492.1"/>
    </source>
</evidence>
<evidence type="ECO:0000313" key="2">
    <source>
        <dbReference type="Proteomes" id="UP001324380"/>
    </source>
</evidence>
<protein>
    <submittedName>
        <fullName evidence="1">Uncharacterized protein</fullName>
    </submittedName>
</protein>
<dbReference type="RefSeq" id="WP_321564603.1">
    <property type="nucleotide sequence ID" value="NZ_CP139558.1"/>
</dbReference>
<dbReference type="Proteomes" id="UP001324380">
    <property type="component" value="Chromosome"/>
</dbReference>
<proteinExistence type="predicted"/>
<accession>A0ABZ0TQU0</accession>
<name>A0ABZ0TQU0_9SPHI</name>
<reference evidence="1 2" key="1">
    <citation type="submission" date="2023-11" db="EMBL/GenBank/DDBJ databases">
        <title>Analysis of the Genomes of Mucilaginibacter gossypii cycad 4 and M. sabulilitoris SNA2: microbes with the potential for plant growth promotion.</title>
        <authorList>
            <person name="Hirsch A.M."/>
            <person name="Humm E."/>
            <person name="Rubbi M."/>
            <person name="Del Vecchio G."/>
            <person name="Ha S.M."/>
            <person name="Pellegrini M."/>
            <person name="Gunsalus R.P."/>
        </authorList>
    </citation>
    <scope>NUCLEOTIDE SEQUENCE [LARGE SCALE GENOMIC DNA]</scope>
    <source>
        <strain evidence="1 2">SNA2</strain>
    </source>
</reference>
<keyword evidence="2" id="KW-1185">Reference proteome</keyword>
<gene>
    <name evidence="1" type="ORF">SNE25_08145</name>
</gene>
<dbReference type="EMBL" id="CP139558">
    <property type="protein sequence ID" value="WPU95492.1"/>
    <property type="molecule type" value="Genomic_DNA"/>
</dbReference>
<sequence>MLLCSSWGFFAHYRINRLAVFTLPKAMSVFYKANDYITEHAVSADKRRYVDSTEAPRHFFDADHYGKKPFATNAPAMDRCRY</sequence>